<evidence type="ECO:0000256" key="9">
    <source>
        <dbReference type="SAM" id="MobiDB-lite"/>
    </source>
</evidence>
<keyword evidence="6" id="KW-0472">Membrane</keyword>
<evidence type="ECO:0000256" key="5">
    <source>
        <dbReference type="ARBA" id="ARBA00023002"/>
    </source>
</evidence>
<dbReference type="InterPro" id="IPR001128">
    <property type="entry name" value="Cyt_P450"/>
</dbReference>
<dbReference type="InterPro" id="IPR017972">
    <property type="entry name" value="Cyt_P450_CS"/>
</dbReference>
<gene>
    <name evidence="10" type="ORF">OSB04_009179</name>
</gene>
<dbReference type="PANTHER" id="PTHR24298">
    <property type="entry name" value="FLAVONOID 3'-MONOOXYGENASE-RELATED"/>
    <property type="match status" value="1"/>
</dbReference>
<name>A0AA38WTK9_9ASTR</name>
<dbReference type="PANTHER" id="PTHR24298:SF800">
    <property type="entry name" value="CYTOCHROME P450 89A2-RELATED"/>
    <property type="match status" value="1"/>
</dbReference>
<keyword evidence="5 8" id="KW-0560">Oxidoreductase</keyword>
<evidence type="ECO:0000256" key="2">
    <source>
        <dbReference type="ARBA" id="ARBA00022692"/>
    </source>
</evidence>
<comment type="cofactor">
    <cofactor evidence="7">
        <name>heme</name>
        <dbReference type="ChEBI" id="CHEBI:30413"/>
    </cofactor>
</comment>
<dbReference type="SUPFAM" id="SSF48264">
    <property type="entry name" value="Cytochrome P450"/>
    <property type="match status" value="1"/>
</dbReference>
<dbReference type="InterPro" id="IPR002401">
    <property type="entry name" value="Cyt_P450_E_grp-I"/>
</dbReference>
<keyword evidence="4" id="KW-1133">Transmembrane helix</keyword>
<proteinExistence type="inferred from homology"/>
<dbReference type="GO" id="GO:0016020">
    <property type="term" value="C:membrane"/>
    <property type="evidence" value="ECO:0007669"/>
    <property type="project" value="UniProtKB-SubCell"/>
</dbReference>
<dbReference type="Proteomes" id="UP001172457">
    <property type="component" value="Chromosome 2"/>
</dbReference>
<protein>
    <recommendedName>
        <fullName evidence="12">Cytochrome P450</fullName>
    </recommendedName>
</protein>
<evidence type="ECO:0000256" key="1">
    <source>
        <dbReference type="ARBA" id="ARBA00004167"/>
    </source>
</evidence>
<evidence type="ECO:0000256" key="7">
    <source>
        <dbReference type="PIRSR" id="PIRSR602401-1"/>
    </source>
</evidence>
<evidence type="ECO:0000313" key="10">
    <source>
        <dbReference type="EMBL" id="KAJ9564019.1"/>
    </source>
</evidence>
<dbReference type="PRINTS" id="PR00463">
    <property type="entry name" value="EP450I"/>
</dbReference>
<dbReference type="InterPro" id="IPR036396">
    <property type="entry name" value="Cyt_P450_sf"/>
</dbReference>
<keyword evidence="11" id="KW-1185">Reference proteome</keyword>
<dbReference type="Gene3D" id="1.10.630.10">
    <property type="entry name" value="Cytochrome P450"/>
    <property type="match status" value="2"/>
</dbReference>
<evidence type="ECO:0000256" key="8">
    <source>
        <dbReference type="RuleBase" id="RU000461"/>
    </source>
</evidence>
<comment type="caution">
    <text evidence="10">The sequence shown here is derived from an EMBL/GenBank/DDBJ whole genome shotgun (WGS) entry which is preliminary data.</text>
</comment>
<keyword evidence="3 7" id="KW-0479">Metal-binding</keyword>
<comment type="similarity">
    <text evidence="8">Belongs to the cytochrome P450 family.</text>
</comment>
<keyword evidence="2" id="KW-0812">Transmembrane</keyword>
<dbReference type="GO" id="GO:0016709">
    <property type="term" value="F:oxidoreductase activity, acting on paired donors, with incorporation or reduction of molecular oxygen, NAD(P)H as one donor, and incorporation of one atom of oxygen"/>
    <property type="evidence" value="ECO:0007669"/>
    <property type="project" value="TreeGrafter"/>
</dbReference>
<keyword evidence="7 8" id="KW-0349">Heme</keyword>
<organism evidence="10 11">
    <name type="scientific">Centaurea solstitialis</name>
    <name type="common">yellow star-thistle</name>
    <dbReference type="NCBI Taxonomy" id="347529"/>
    <lineage>
        <taxon>Eukaryota</taxon>
        <taxon>Viridiplantae</taxon>
        <taxon>Streptophyta</taxon>
        <taxon>Embryophyta</taxon>
        <taxon>Tracheophyta</taxon>
        <taxon>Spermatophyta</taxon>
        <taxon>Magnoliopsida</taxon>
        <taxon>eudicotyledons</taxon>
        <taxon>Gunneridae</taxon>
        <taxon>Pentapetalae</taxon>
        <taxon>asterids</taxon>
        <taxon>campanulids</taxon>
        <taxon>Asterales</taxon>
        <taxon>Asteraceae</taxon>
        <taxon>Carduoideae</taxon>
        <taxon>Cardueae</taxon>
        <taxon>Centaureinae</taxon>
        <taxon>Centaurea</taxon>
    </lineage>
</organism>
<evidence type="ECO:0000313" key="11">
    <source>
        <dbReference type="Proteomes" id="UP001172457"/>
    </source>
</evidence>
<keyword evidence="8" id="KW-0503">Monooxygenase</keyword>
<dbReference type="AlphaFoldDB" id="A0AA38WTK9"/>
<evidence type="ECO:0008006" key="12">
    <source>
        <dbReference type="Google" id="ProtNLM"/>
    </source>
</evidence>
<dbReference type="Pfam" id="PF00067">
    <property type="entry name" value="p450"/>
    <property type="match status" value="2"/>
</dbReference>
<reference evidence="10" key="1">
    <citation type="submission" date="2023-03" db="EMBL/GenBank/DDBJ databases">
        <title>Chromosome-scale reference genome and RAD-based genetic map of yellow starthistle (Centaurea solstitialis) reveal putative structural variation and QTLs associated with invader traits.</title>
        <authorList>
            <person name="Reatini B."/>
            <person name="Cang F.A."/>
            <person name="Jiang Q."/>
            <person name="Mckibben M.T.W."/>
            <person name="Barker M.S."/>
            <person name="Rieseberg L.H."/>
            <person name="Dlugosch K.M."/>
        </authorList>
    </citation>
    <scope>NUCLEOTIDE SEQUENCE</scope>
    <source>
        <strain evidence="10">CAN-66</strain>
        <tissue evidence="10">Leaf</tissue>
    </source>
</reference>
<keyword evidence="7 8" id="KW-0408">Iron</keyword>
<feature type="binding site" description="axial binding residue" evidence="7">
    <location>
        <position position="420"/>
    </location>
    <ligand>
        <name>heme</name>
        <dbReference type="ChEBI" id="CHEBI:30413"/>
    </ligand>
    <ligandPart>
        <name>Fe</name>
        <dbReference type="ChEBI" id="CHEBI:18248"/>
    </ligandPart>
</feature>
<evidence type="ECO:0000256" key="6">
    <source>
        <dbReference type="ARBA" id="ARBA00023136"/>
    </source>
</evidence>
<dbReference type="PRINTS" id="PR00385">
    <property type="entry name" value="P450"/>
</dbReference>
<evidence type="ECO:0000256" key="3">
    <source>
        <dbReference type="ARBA" id="ARBA00022723"/>
    </source>
</evidence>
<dbReference type="GO" id="GO:0005506">
    <property type="term" value="F:iron ion binding"/>
    <property type="evidence" value="ECO:0007669"/>
    <property type="project" value="InterPro"/>
</dbReference>
<evidence type="ECO:0000256" key="4">
    <source>
        <dbReference type="ARBA" id="ARBA00022989"/>
    </source>
</evidence>
<sequence>MSIGHRLHMEGFKPGLGTRTNLLLLTNSSRSKLEPIVKNLNSKYGPIITLSIASHPFIFVADPSLAHQFLIKSGTVFSDRPTTIGQRSISSASYVVPPPPQSSHGDSSSLPREVILVGAKMGASRSYRSSPGGRGKGCQGGGSFSVHHVLLVGEIAKVQRDMLLIVGSGQNAVITLFPKLGKILFRKRWNEFEKMLQEKERVLSPLIKCRIEASNSVSQLGTKKIVAYVDTLMNLRLLREEESETTVGNGGRLTEKEMMVGMCSEFLNAGTDTTSTVLQWIMANLVKHPHIQSLRGSSTTKSCGTTASAAATRGAESTISEEDMQKMAYLKVVVLEGLRRRPPVHFVLPHRVMKEVEVEGRVIPEDAAVNFYVAEMGWNPKVWDDPTEFKPERFLMNDGFDISGSKGIKMMPFGAGRRICPGSDLVVLHLEYFVANLIWVFRWDAVDGYGVDLSKKPEFTTVMKNPLQT</sequence>
<accession>A0AA38WTK9</accession>
<dbReference type="InterPro" id="IPR051103">
    <property type="entry name" value="Plant_metabolite_P450s"/>
</dbReference>
<dbReference type="EMBL" id="JARYMX010000002">
    <property type="protein sequence ID" value="KAJ9564019.1"/>
    <property type="molecule type" value="Genomic_DNA"/>
</dbReference>
<dbReference type="GO" id="GO:0020037">
    <property type="term" value="F:heme binding"/>
    <property type="evidence" value="ECO:0007669"/>
    <property type="project" value="InterPro"/>
</dbReference>
<comment type="subcellular location">
    <subcellularLocation>
        <location evidence="1">Membrane</location>
        <topology evidence="1">Single-pass membrane protein</topology>
    </subcellularLocation>
</comment>
<dbReference type="PROSITE" id="PS00086">
    <property type="entry name" value="CYTOCHROME_P450"/>
    <property type="match status" value="1"/>
</dbReference>
<feature type="region of interest" description="Disordered" evidence="9">
    <location>
        <begin position="88"/>
        <end position="109"/>
    </location>
</feature>